<organism evidence="2 3">
    <name type="scientific">Gnomoniopsis smithogilvyi</name>
    <dbReference type="NCBI Taxonomy" id="1191159"/>
    <lineage>
        <taxon>Eukaryota</taxon>
        <taxon>Fungi</taxon>
        <taxon>Dikarya</taxon>
        <taxon>Ascomycota</taxon>
        <taxon>Pezizomycotina</taxon>
        <taxon>Sordariomycetes</taxon>
        <taxon>Sordariomycetidae</taxon>
        <taxon>Diaporthales</taxon>
        <taxon>Gnomoniaceae</taxon>
        <taxon>Gnomoniopsis</taxon>
    </lineage>
</organism>
<feature type="region of interest" description="Disordered" evidence="1">
    <location>
        <begin position="1"/>
        <end position="70"/>
    </location>
</feature>
<evidence type="ECO:0000313" key="3">
    <source>
        <dbReference type="Proteomes" id="UP001140453"/>
    </source>
</evidence>
<feature type="region of interest" description="Disordered" evidence="1">
    <location>
        <begin position="214"/>
        <end position="278"/>
    </location>
</feature>
<feature type="compositionally biased region" description="Low complexity" evidence="1">
    <location>
        <begin position="1"/>
        <end position="23"/>
    </location>
</feature>
<gene>
    <name evidence="2" type="ORF">N0V93_010348</name>
</gene>
<comment type="caution">
    <text evidence="2">The sequence shown here is derived from an EMBL/GenBank/DDBJ whole genome shotgun (WGS) entry which is preliminary data.</text>
</comment>
<proteinExistence type="predicted"/>
<evidence type="ECO:0000256" key="1">
    <source>
        <dbReference type="SAM" id="MobiDB-lite"/>
    </source>
</evidence>
<dbReference type="EMBL" id="JAPEVB010000008">
    <property type="protein sequence ID" value="KAJ4385287.1"/>
    <property type="molecule type" value="Genomic_DNA"/>
</dbReference>
<name>A0A9W8YIS8_9PEZI</name>
<dbReference type="AlphaFoldDB" id="A0A9W8YIS8"/>
<accession>A0A9W8YIS8</accession>
<evidence type="ECO:0000313" key="2">
    <source>
        <dbReference type="EMBL" id="KAJ4385287.1"/>
    </source>
</evidence>
<protein>
    <submittedName>
        <fullName evidence="2">Uncharacterized protein</fullName>
    </submittedName>
</protein>
<reference evidence="2" key="1">
    <citation type="submission" date="2022-10" db="EMBL/GenBank/DDBJ databases">
        <title>Tapping the CABI collections for fungal endophytes: first genome assemblies for Collariella, Neodidymelliopsis, Ascochyta clinopodiicola, Didymella pomorum, Didymosphaeria variabile, Neocosmospora piperis and Neocucurbitaria cava.</title>
        <authorList>
            <person name="Hill R."/>
        </authorList>
    </citation>
    <scope>NUCLEOTIDE SEQUENCE</scope>
    <source>
        <strain evidence="2">IMI 355082</strain>
    </source>
</reference>
<dbReference type="Proteomes" id="UP001140453">
    <property type="component" value="Unassembled WGS sequence"/>
</dbReference>
<feature type="compositionally biased region" description="Polar residues" evidence="1">
    <location>
        <begin position="224"/>
        <end position="233"/>
    </location>
</feature>
<keyword evidence="3" id="KW-1185">Reference proteome</keyword>
<sequence>MDPYDRGSGSSPRASDSSDAAPSNRLPTGASPSGVPGTPLPDPDTGITEGVPGTPLPDPETGITEGVPGTLLPDTSITEGMPGTLLPDPDTSITEATDEIDLSALYKGLEARGNDVNGDSDIRVVTDAEFEKKFPAGESFSSLLKRWLKDPTLSQCVRAYTRPEPYFILDTKEHTITWFPTTAPWVPVPGLIRVWVRDFPDLWKPLFERDLDNSTPRKGVPDVSATTDGATSPNPVPRLVNSDDAPVNFLPITPKDSNKRKSGDPGSSSRKLQKKRVDIGLDRLKEELNRA</sequence>